<organism evidence="1">
    <name type="scientific">uncultured bacterium BLR5</name>
    <dbReference type="NCBI Taxonomy" id="506522"/>
    <lineage>
        <taxon>Bacteria</taxon>
        <taxon>environmental samples</taxon>
    </lineage>
</organism>
<accession>C0INW5</accession>
<dbReference type="EMBL" id="EU408358">
    <property type="protein sequence ID" value="ACN18094.1"/>
    <property type="molecule type" value="Genomic_DNA"/>
</dbReference>
<reference evidence="1" key="1">
    <citation type="journal article" date="2009" name="ISME J.">
        <title>Functional metagenomics reveals diverse beta-lactamases in a remote Alaskan soil.</title>
        <authorList>
            <person name="Allen H.K."/>
            <person name="Moe L.A."/>
            <person name="Rodbumrer J."/>
            <person name="Gaarder A."/>
            <person name="Handelsman J."/>
        </authorList>
    </citation>
    <scope>NUCLEOTIDE SEQUENCE</scope>
</reference>
<evidence type="ECO:0000313" key="1">
    <source>
        <dbReference type="EMBL" id="ACN18094.1"/>
    </source>
</evidence>
<name>C0INW5_9BACT</name>
<protein>
    <submittedName>
        <fullName evidence="1">Uncharacterized protein</fullName>
    </submittedName>
</protein>
<sequence length="45" mass="5162">MRPITSRLRPPNAKRTPISRVHSVTLAESTPMTKVFVDNDEDLRQ</sequence>
<proteinExistence type="predicted"/>
<gene>
    <name evidence="1" type="ORF">AKSOIL_0041</name>
</gene>
<dbReference type="AlphaFoldDB" id="C0INW5"/>